<dbReference type="PROSITE" id="PS51695">
    <property type="entry name" value="SEDOLISIN"/>
    <property type="match status" value="1"/>
</dbReference>
<proteinExistence type="predicted"/>
<evidence type="ECO:0000313" key="3">
    <source>
        <dbReference type="EMBL" id="EEZ93096.1"/>
    </source>
</evidence>
<keyword evidence="1" id="KW-0472">Membrane</keyword>
<dbReference type="GO" id="GO:0006508">
    <property type="term" value="P:proteolysis"/>
    <property type="evidence" value="ECO:0007669"/>
    <property type="project" value="InterPro"/>
</dbReference>
<dbReference type="Gene3D" id="3.40.50.200">
    <property type="entry name" value="Peptidase S8/S53 domain"/>
    <property type="match status" value="1"/>
</dbReference>
<dbReference type="InterPro" id="IPR030400">
    <property type="entry name" value="Sedolisin_dom"/>
</dbReference>
<dbReference type="PANTHER" id="PTHR14218">
    <property type="entry name" value="PROTEASE S8 TRIPEPTIDYL PEPTIDASE I CLN2"/>
    <property type="match status" value="1"/>
</dbReference>
<dbReference type="InterPro" id="IPR000209">
    <property type="entry name" value="Peptidase_S8/S53_dom"/>
</dbReference>
<feature type="domain" description="Peptidase S53" evidence="2">
    <location>
        <begin position="42"/>
        <end position="377"/>
    </location>
</feature>
<evidence type="ECO:0000256" key="1">
    <source>
        <dbReference type="SAM" id="Phobius"/>
    </source>
</evidence>
<accession>D2EEZ0</accession>
<name>D2EEZ0_PARA4</name>
<dbReference type="Proteomes" id="UP000009375">
    <property type="component" value="Unassembled WGS sequence"/>
</dbReference>
<organism evidence="3 4">
    <name type="scientific">Candidatus Parvarchaeum acidiphilum ARMAN-4</name>
    <dbReference type="NCBI Taxonomy" id="662760"/>
    <lineage>
        <taxon>Archaea</taxon>
        <taxon>Candidatus Parvarchaeota</taxon>
        <taxon>Candidatus Parvarchaeum</taxon>
    </lineage>
</organism>
<dbReference type="GO" id="GO:0008240">
    <property type="term" value="F:tripeptidyl-peptidase activity"/>
    <property type="evidence" value="ECO:0007669"/>
    <property type="project" value="TreeGrafter"/>
</dbReference>
<evidence type="ECO:0000259" key="2">
    <source>
        <dbReference type="PROSITE" id="PS51695"/>
    </source>
</evidence>
<reference evidence="3 4" key="1">
    <citation type="journal article" date="2010" name="Proc. Natl. Acad. Sci. U.S.A.">
        <title>Enigmatic, ultrasmall, uncultivated Archaea.</title>
        <authorList>
            <person name="Baker B.J."/>
            <person name="Comolli L.R."/>
            <person name="Dick G.J."/>
            <person name="Hauser L.J."/>
            <person name="Hyatt D."/>
            <person name="Dill B.D."/>
            <person name="Land M.L."/>
            <person name="Verberkmoes N.C."/>
            <person name="Hettich R.L."/>
            <person name="Banfield J.F."/>
        </authorList>
    </citation>
    <scope>NUCLEOTIDE SEQUENCE [LARGE SCALE GENOMIC DNA]</scope>
</reference>
<dbReference type="Pfam" id="PF00082">
    <property type="entry name" value="Peptidase_S8"/>
    <property type="match status" value="1"/>
</dbReference>
<evidence type="ECO:0000313" key="4">
    <source>
        <dbReference type="Proteomes" id="UP000009375"/>
    </source>
</evidence>
<dbReference type="PANTHER" id="PTHR14218:SF15">
    <property type="entry name" value="TRIPEPTIDYL-PEPTIDASE 1"/>
    <property type="match status" value="1"/>
</dbReference>
<dbReference type="GO" id="GO:0004252">
    <property type="term" value="F:serine-type endopeptidase activity"/>
    <property type="evidence" value="ECO:0007669"/>
    <property type="project" value="InterPro"/>
</dbReference>
<dbReference type="CDD" id="cd04056">
    <property type="entry name" value="Peptidases_S53"/>
    <property type="match status" value="1"/>
</dbReference>
<keyword evidence="1" id="KW-0812">Transmembrane</keyword>
<sequence length="806" mass="88937">MKKLSLLIVLAIFLFSISIAHASKGVNLNFQEIPLQSQTCSYLSPQNIRTAYDVLPLYNDGVNGSGQSVAIVVAYGDKNIQQDVNTFDSQYGLSPLTNGSNLIVEQPFGSPSSDPQNWTYETDLDVEVVHSIAPGAKIYLIVAPNDSWLFETVNYTINNVPVDTISLSWGSSELDYNQQSIDYANQIFQYAQSQGINVFVASGDSGAYNGYNTLNVNFPASSPNVIAVGGTTLSIYSNSSYESEVGWNGSGGGQSQFFSRPAFQPDISSSRMVPDVSFNAGTPLCVYSDLNWVGLYGTSAAAPSWAAVDSLINQNVKGDEGYLDNHLYSLYTRAGSLAFHNITSGCNGAYCADGEYNEVTGLGSPNVYPLVELLSNTTNEIYFSDPVNGIFSINGKNYTSSVALKLTFGEKVTLTAYSQNINGNSKKVFNSYTGIVNSDNRTVSFFVNMSGTVNVNFSLYYLINEYSYNGVDNSSKYIENGSTFTISAQKLENYSNYQDVLIGFDIDNGTLLQHSDYSIEVLSPFNVSFLWNKDPKVTFNFVNGTAGLYTNVSYYTHIPLSKKIKEEHTLLKDGGYIYSTNNSNFYISEVPQVINDNRYVSINLTKSFESRININFVKEYNYTLNFLSKQNNTIKPSSFYISSENLTEKYKSDYVWAAKNTQILIQNASYDGINLDVNETLQTDSQNYLNVTLPVSNIKLKILTILGIPVVGASVSIKIDNVSFVNSTNIFGGVTFLNVPQKLYNATITAYNSKFSFHNLNGLSNTLSITAGLYELYIIVGIIILILAVLLVIERIRRRKNGRKHK</sequence>
<gene>
    <name evidence="3" type="ORF">BJBARM4_0294</name>
</gene>
<dbReference type="EMBL" id="GG730042">
    <property type="protein sequence ID" value="EEZ93096.1"/>
    <property type="molecule type" value="Genomic_DNA"/>
</dbReference>
<feature type="transmembrane region" description="Helical" evidence="1">
    <location>
        <begin position="774"/>
        <end position="793"/>
    </location>
</feature>
<keyword evidence="1" id="KW-1133">Transmembrane helix</keyword>
<dbReference type="InterPro" id="IPR036852">
    <property type="entry name" value="Peptidase_S8/S53_dom_sf"/>
</dbReference>
<dbReference type="InterPro" id="IPR050819">
    <property type="entry name" value="Tripeptidyl-peptidase_I"/>
</dbReference>
<dbReference type="SUPFAM" id="SSF52743">
    <property type="entry name" value="Subtilisin-like"/>
    <property type="match status" value="1"/>
</dbReference>
<dbReference type="AlphaFoldDB" id="D2EEZ0"/>
<protein>
    <submittedName>
        <fullName evidence="3">Peptidase S8 and S53 subtilisin kexin sedolisin</fullName>
    </submittedName>
</protein>